<protein>
    <submittedName>
        <fullName evidence="1">Uncharacterized protein</fullName>
    </submittedName>
</protein>
<evidence type="ECO:0000313" key="1">
    <source>
        <dbReference type="EMBL" id="ADG72251.1"/>
    </source>
</evidence>
<gene>
    <name evidence="1" type="ordered locus">Bmur_2177</name>
</gene>
<dbReference type="AlphaFoldDB" id="D5U470"/>
<dbReference type="KEGG" id="brm:Bmur_2177"/>
<dbReference type="eggNOG" id="ENOG5032YMG">
    <property type="taxonomic scope" value="Bacteria"/>
</dbReference>
<proteinExistence type="predicted"/>
<dbReference type="STRING" id="526224.Bmur_2177"/>
<name>D5U470_BRAM5</name>
<dbReference type="Proteomes" id="UP000001915">
    <property type="component" value="Chromosome"/>
</dbReference>
<organism evidence="1 2">
    <name type="scientific">Brachyspira murdochii (strain ATCC 51284 / DSM 12563 / 56-150)</name>
    <name type="common">Serpulina murdochii</name>
    <dbReference type="NCBI Taxonomy" id="526224"/>
    <lineage>
        <taxon>Bacteria</taxon>
        <taxon>Pseudomonadati</taxon>
        <taxon>Spirochaetota</taxon>
        <taxon>Spirochaetia</taxon>
        <taxon>Brachyspirales</taxon>
        <taxon>Brachyspiraceae</taxon>
        <taxon>Brachyspira</taxon>
    </lineage>
</organism>
<reference evidence="1 2" key="1">
    <citation type="journal article" date="2010" name="Stand. Genomic Sci.">
        <title>Complete genome sequence of Brachyspira murdochii type strain (56-150).</title>
        <authorList>
            <person name="Pati A."/>
            <person name="Sikorski J."/>
            <person name="Gronow S."/>
            <person name="Munk C."/>
            <person name="Lapidus A."/>
            <person name="Copeland A."/>
            <person name="Glavina Del Tio T."/>
            <person name="Nolan M."/>
            <person name="Lucas S."/>
            <person name="Chen F."/>
            <person name="Tice H."/>
            <person name="Cheng J.F."/>
            <person name="Han C."/>
            <person name="Detter J.C."/>
            <person name="Bruce D."/>
            <person name="Tapia R."/>
            <person name="Goodwin L."/>
            <person name="Pitluck S."/>
            <person name="Liolios K."/>
            <person name="Ivanova N."/>
            <person name="Mavromatis K."/>
            <person name="Mikhailova N."/>
            <person name="Chen A."/>
            <person name="Palaniappan K."/>
            <person name="Land M."/>
            <person name="Hauser L."/>
            <person name="Chang Y.J."/>
            <person name="Jeffries C.D."/>
            <person name="Spring S."/>
            <person name="Rohde M."/>
            <person name="Goker M."/>
            <person name="Bristow J."/>
            <person name="Eisen J.A."/>
            <person name="Markowitz V."/>
            <person name="Hugenholtz P."/>
            <person name="Kyrpides N.C."/>
            <person name="Klenk H.P."/>
        </authorList>
    </citation>
    <scope>NUCLEOTIDE SEQUENCE [LARGE SCALE GENOMIC DNA]</scope>
    <source>
        <strain evidence="2">ATCC 51284 / DSM 12563 / 56-150</strain>
    </source>
</reference>
<dbReference type="EMBL" id="CP001959">
    <property type="protein sequence ID" value="ADG72251.1"/>
    <property type="molecule type" value="Genomic_DNA"/>
</dbReference>
<sequence length="190" mass="21572">MMLGSFEINVKQKNDIPEDIEDIFKKATNLLGVRRELMLYLGKQVVHGINHAYISRNEPSVLNPRPYYELIIININETGKTCIVRRETILESSASPIGGIICSREDEAPIRIIDSIDANNMLKLFKKGMHNVLGLDYEPELYLGHQIVKGCSYYYLAQASNIETKTNSIKLVVINQFMDDIKAAEIKDIL</sequence>
<evidence type="ECO:0000313" key="2">
    <source>
        <dbReference type="Proteomes" id="UP000001915"/>
    </source>
</evidence>
<accession>D5U470</accession>
<dbReference type="HOGENOM" id="CLU_1425522_0_0_12"/>